<evidence type="ECO:0000313" key="1">
    <source>
        <dbReference type="EMBL" id="JAH31123.1"/>
    </source>
</evidence>
<dbReference type="AlphaFoldDB" id="A0A0E9RS31"/>
<dbReference type="EMBL" id="GBXM01102682">
    <property type="protein sequence ID" value="JAH05895.1"/>
    <property type="molecule type" value="Transcribed_RNA"/>
</dbReference>
<dbReference type="EMBL" id="GBXM01077454">
    <property type="protein sequence ID" value="JAH31123.1"/>
    <property type="molecule type" value="Transcribed_RNA"/>
</dbReference>
<sequence length="24" mass="3078">MRANHFYYHHYSAVFSFLDRQQIF</sequence>
<protein>
    <submittedName>
        <fullName evidence="1">Uncharacterized protein</fullName>
    </submittedName>
</protein>
<proteinExistence type="predicted"/>
<accession>A0A0E9RS31</accession>
<organism evidence="1">
    <name type="scientific">Anguilla anguilla</name>
    <name type="common">European freshwater eel</name>
    <name type="synonym">Muraena anguilla</name>
    <dbReference type="NCBI Taxonomy" id="7936"/>
    <lineage>
        <taxon>Eukaryota</taxon>
        <taxon>Metazoa</taxon>
        <taxon>Chordata</taxon>
        <taxon>Craniata</taxon>
        <taxon>Vertebrata</taxon>
        <taxon>Euteleostomi</taxon>
        <taxon>Actinopterygii</taxon>
        <taxon>Neopterygii</taxon>
        <taxon>Teleostei</taxon>
        <taxon>Anguilliformes</taxon>
        <taxon>Anguillidae</taxon>
        <taxon>Anguilla</taxon>
    </lineage>
</organism>
<reference evidence="1" key="2">
    <citation type="journal article" date="2015" name="Fish Shellfish Immunol.">
        <title>Early steps in the European eel (Anguilla anguilla)-Vibrio vulnificus interaction in the gills: Role of the RtxA13 toxin.</title>
        <authorList>
            <person name="Callol A."/>
            <person name="Pajuelo D."/>
            <person name="Ebbesson L."/>
            <person name="Teles M."/>
            <person name="MacKenzie S."/>
            <person name="Amaro C."/>
        </authorList>
    </citation>
    <scope>NUCLEOTIDE SEQUENCE</scope>
</reference>
<name>A0A0E9RS31_ANGAN</name>
<reference evidence="1" key="1">
    <citation type="submission" date="2014-11" db="EMBL/GenBank/DDBJ databases">
        <authorList>
            <person name="Amaro Gonzalez C."/>
        </authorList>
    </citation>
    <scope>NUCLEOTIDE SEQUENCE</scope>
</reference>